<comment type="caution">
    <text evidence="8">The sequence shown here is derived from an EMBL/GenBank/DDBJ whole genome shotgun (WGS) entry which is preliminary data.</text>
</comment>
<comment type="similarity">
    <text evidence="2">Belongs to the EamA transporter family.</text>
</comment>
<feature type="transmembrane region" description="Helical" evidence="6">
    <location>
        <begin position="208"/>
        <end position="231"/>
    </location>
</feature>
<gene>
    <name evidence="8" type="ORF">DENIS_4651</name>
</gene>
<dbReference type="PANTHER" id="PTHR32322">
    <property type="entry name" value="INNER MEMBRANE TRANSPORTER"/>
    <property type="match status" value="1"/>
</dbReference>
<feature type="transmembrane region" description="Helical" evidence="6">
    <location>
        <begin position="121"/>
        <end position="139"/>
    </location>
</feature>
<dbReference type="Gene3D" id="1.10.3730.20">
    <property type="match status" value="1"/>
</dbReference>
<dbReference type="InterPro" id="IPR050638">
    <property type="entry name" value="AA-Vitamin_Transporters"/>
</dbReference>
<dbReference type="GO" id="GO:0016020">
    <property type="term" value="C:membrane"/>
    <property type="evidence" value="ECO:0007669"/>
    <property type="project" value="UniProtKB-SubCell"/>
</dbReference>
<feature type="transmembrane region" description="Helical" evidence="6">
    <location>
        <begin position="175"/>
        <end position="196"/>
    </location>
</feature>
<dbReference type="RefSeq" id="WP_124330700.1">
    <property type="nucleotide sequence ID" value="NZ_BEXT01000001.1"/>
</dbReference>
<feature type="domain" description="EamA" evidence="7">
    <location>
        <begin position="150"/>
        <end position="280"/>
    </location>
</feature>
<keyword evidence="5 6" id="KW-0472">Membrane</keyword>
<dbReference type="SUPFAM" id="SSF103481">
    <property type="entry name" value="Multidrug resistance efflux transporter EmrE"/>
    <property type="match status" value="1"/>
</dbReference>
<evidence type="ECO:0000256" key="5">
    <source>
        <dbReference type="ARBA" id="ARBA00023136"/>
    </source>
</evidence>
<feature type="transmembrane region" description="Helical" evidence="6">
    <location>
        <begin position="95"/>
        <end position="115"/>
    </location>
</feature>
<dbReference type="InterPro" id="IPR000620">
    <property type="entry name" value="EamA_dom"/>
</dbReference>
<feature type="domain" description="EamA" evidence="7">
    <location>
        <begin position="8"/>
        <end position="138"/>
    </location>
</feature>
<dbReference type="Pfam" id="PF00892">
    <property type="entry name" value="EamA"/>
    <property type="match status" value="2"/>
</dbReference>
<dbReference type="EMBL" id="BEXT01000001">
    <property type="protein sequence ID" value="GBC63653.1"/>
    <property type="molecule type" value="Genomic_DNA"/>
</dbReference>
<feature type="transmembrane region" description="Helical" evidence="6">
    <location>
        <begin position="151"/>
        <end position="169"/>
    </location>
</feature>
<protein>
    <submittedName>
        <fullName evidence="8">EamA/RhaT family transporter</fullName>
    </submittedName>
</protein>
<comment type="subcellular location">
    <subcellularLocation>
        <location evidence="1">Membrane</location>
        <topology evidence="1">Multi-pass membrane protein</topology>
    </subcellularLocation>
</comment>
<evidence type="ECO:0000256" key="4">
    <source>
        <dbReference type="ARBA" id="ARBA00022989"/>
    </source>
</evidence>
<dbReference type="PANTHER" id="PTHR32322:SF2">
    <property type="entry name" value="EAMA DOMAIN-CONTAINING PROTEIN"/>
    <property type="match status" value="1"/>
</dbReference>
<dbReference type="InterPro" id="IPR037185">
    <property type="entry name" value="EmrE-like"/>
</dbReference>
<reference evidence="9" key="2">
    <citation type="submission" date="2019-01" db="EMBL/GenBank/DDBJ databases">
        <title>Genome sequence of Desulfonema ishimotonii strain Tokyo 01.</title>
        <authorList>
            <person name="Fukui M."/>
        </authorList>
    </citation>
    <scope>NUCLEOTIDE SEQUENCE [LARGE SCALE GENOMIC DNA]</scope>
    <source>
        <strain evidence="9">Tokyo 01</strain>
    </source>
</reference>
<dbReference type="AlphaFoldDB" id="A0A401G385"/>
<feature type="transmembrane region" description="Helical" evidence="6">
    <location>
        <begin position="237"/>
        <end position="257"/>
    </location>
</feature>
<keyword evidence="4 6" id="KW-1133">Transmembrane helix</keyword>
<proteinExistence type="inferred from homology"/>
<sequence>MISTEVLAITYGLSSALTWGAGDFSGGVATKRGNVFSVILFSQVFGAIFLVGLALLFAEKIPRPDQLLWGGLAGMSGALGLIALYKGLAQERMGIVAPLSAVIMAILPILFAAMTQGLPQISQLSGFGLAIFAVWFLSCDDSGAGIRFREIWLAVGSGFGFALFFIFINRASSDAILWPLVAARLASLTMMAVLSFTRGQTGIPGKRLFPVIALAGILDATGNAFFVLSAQLGRLDISAVLASLAPGTTVVLAWLILKERLRPRQWLGVGAALLALVLISV</sequence>
<feature type="transmembrane region" description="Helical" evidence="6">
    <location>
        <begin position="35"/>
        <end position="57"/>
    </location>
</feature>
<keyword evidence="9" id="KW-1185">Reference proteome</keyword>
<evidence type="ECO:0000313" key="9">
    <source>
        <dbReference type="Proteomes" id="UP000288096"/>
    </source>
</evidence>
<evidence type="ECO:0000259" key="7">
    <source>
        <dbReference type="Pfam" id="PF00892"/>
    </source>
</evidence>
<dbReference type="Proteomes" id="UP000288096">
    <property type="component" value="Unassembled WGS sequence"/>
</dbReference>
<evidence type="ECO:0000256" key="6">
    <source>
        <dbReference type="SAM" id="Phobius"/>
    </source>
</evidence>
<evidence type="ECO:0000256" key="2">
    <source>
        <dbReference type="ARBA" id="ARBA00007362"/>
    </source>
</evidence>
<reference evidence="9" key="1">
    <citation type="submission" date="2017-11" db="EMBL/GenBank/DDBJ databases">
        <authorList>
            <person name="Watanabe M."/>
            <person name="Kojima H."/>
        </authorList>
    </citation>
    <scope>NUCLEOTIDE SEQUENCE [LARGE SCALE GENOMIC DNA]</scope>
    <source>
        <strain evidence="9">Tokyo 01</strain>
    </source>
</reference>
<organism evidence="8 9">
    <name type="scientific">Desulfonema ishimotonii</name>
    <dbReference type="NCBI Taxonomy" id="45657"/>
    <lineage>
        <taxon>Bacteria</taxon>
        <taxon>Pseudomonadati</taxon>
        <taxon>Thermodesulfobacteriota</taxon>
        <taxon>Desulfobacteria</taxon>
        <taxon>Desulfobacterales</taxon>
        <taxon>Desulfococcaceae</taxon>
        <taxon>Desulfonema</taxon>
    </lineage>
</organism>
<evidence type="ECO:0000256" key="3">
    <source>
        <dbReference type="ARBA" id="ARBA00022692"/>
    </source>
</evidence>
<dbReference type="OrthoDB" id="5417329at2"/>
<feature type="transmembrane region" description="Helical" evidence="6">
    <location>
        <begin position="69"/>
        <end position="88"/>
    </location>
</feature>
<evidence type="ECO:0000256" key="1">
    <source>
        <dbReference type="ARBA" id="ARBA00004141"/>
    </source>
</evidence>
<accession>A0A401G385</accession>
<keyword evidence="3 6" id="KW-0812">Transmembrane</keyword>
<evidence type="ECO:0000313" key="8">
    <source>
        <dbReference type="EMBL" id="GBC63653.1"/>
    </source>
</evidence>
<name>A0A401G385_9BACT</name>